<proteinExistence type="predicted"/>
<sequence length="52" mass="5914">MISKIFTVWFLMLLVTCKYVSIVVEVLACPSICWISFILVPFSNNIVSGFLK</sequence>
<dbReference type="Proteomes" id="UP000878956">
    <property type="component" value="Unassembled WGS sequence"/>
</dbReference>
<dbReference type="EMBL" id="DAEPXK010000030">
    <property type="protein sequence ID" value="HBH1543110.1"/>
    <property type="molecule type" value="Genomic_DNA"/>
</dbReference>
<evidence type="ECO:0000313" key="2">
    <source>
        <dbReference type="Proteomes" id="UP000878956"/>
    </source>
</evidence>
<organism evidence="1 2">
    <name type="scientific">Clostridioides difficile</name>
    <name type="common">Peptoclostridium difficile</name>
    <dbReference type="NCBI Taxonomy" id="1496"/>
    <lineage>
        <taxon>Bacteria</taxon>
        <taxon>Bacillati</taxon>
        <taxon>Bacillota</taxon>
        <taxon>Clostridia</taxon>
        <taxon>Peptostreptococcales</taxon>
        <taxon>Peptostreptococcaceae</taxon>
        <taxon>Clostridioides</taxon>
    </lineage>
</organism>
<dbReference type="RefSeq" id="WP_159442096.1">
    <property type="nucleotide sequence ID" value="NZ_BIPT01000012.1"/>
</dbReference>
<name>A0AAN5VMS8_CLODI</name>
<reference evidence="1" key="1">
    <citation type="journal article" date="2018" name="Genome Biol.">
        <title>SKESA: strategic k-mer extension for scrupulous assemblies.</title>
        <authorList>
            <person name="Souvorov A."/>
            <person name="Agarwala R."/>
            <person name="Lipman D.J."/>
        </authorList>
    </citation>
    <scope>NUCLEOTIDE SEQUENCE</scope>
    <source>
        <strain evidence="1">HN1000</strain>
    </source>
</reference>
<dbReference type="AlphaFoldDB" id="A0AAN5VMS8"/>
<evidence type="ECO:0000313" key="1">
    <source>
        <dbReference type="EMBL" id="HBH1543110.1"/>
    </source>
</evidence>
<gene>
    <name evidence="1" type="ORF">KRM00_002616</name>
</gene>
<reference evidence="1" key="2">
    <citation type="submission" date="2021-06" db="EMBL/GenBank/DDBJ databases">
        <authorList>
            <consortium name="NCBI Pathogen Detection Project"/>
        </authorList>
    </citation>
    <scope>NUCLEOTIDE SEQUENCE</scope>
    <source>
        <strain evidence="1">HN1000</strain>
    </source>
</reference>
<protein>
    <submittedName>
        <fullName evidence="1">Uncharacterized protein</fullName>
    </submittedName>
</protein>
<comment type="caution">
    <text evidence="1">The sequence shown here is derived from an EMBL/GenBank/DDBJ whole genome shotgun (WGS) entry which is preliminary data.</text>
</comment>
<accession>A0AAN5VMS8</accession>